<proteinExistence type="predicted"/>
<dbReference type="EMBL" id="WMBE01000006">
    <property type="protein sequence ID" value="MDG0868005.1"/>
    <property type="molecule type" value="Genomic_DNA"/>
</dbReference>
<evidence type="ECO:0000313" key="3">
    <source>
        <dbReference type="Proteomes" id="UP001321249"/>
    </source>
</evidence>
<evidence type="ECO:0000256" key="1">
    <source>
        <dbReference type="SAM" id="MobiDB-lite"/>
    </source>
</evidence>
<name>A0ABD4XTQ0_9CHLR</name>
<dbReference type="AlphaFoldDB" id="A0ABD4XTQ0"/>
<gene>
    <name evidence="2" type="ORF">GKO46_13125</name>
</gene>
<evidence type="ECO:0008006" key="4">
    <source>
        <dbReference type="Google" id="ProtNLM"/>
    </source>
</evidence>
<organism evidence="2 3">
    <name type="scientific">Candidatus Lucifugimonas marina</name>
    <dbReference type="NCBI Taxonomy" id="3038979"/>
    <lineage>
        <taxon>Bacteria</taxon>
        <taxon>Bacillati</taxon>
        <taxon>Chloroflexota</taxon>
        <taxon>Dehalococcoidia</taxon>
        <taxon>SAR202 cluster</taxon>
        <taxon>Candidatus Lucifugimonadales</taxon>
        <taxon>Candidatus Lucifugimonadaceae</taxon>
        <taxon>Candidatus Lucifugimonas</taxon>
    </lineage>
</organism>
<reference evidence="2 3" key="1">
    <citation type="submission" date="2019-11" db="EMBL/GenBank/DDBJ databases">
        <authorList>
            <person name="Cho J.-C."/>
        </authorList>
    </citation>
    <scope>NUCLEOTIDE SEQUENCE [LARGE SCALE GENOMIC DNA]</scope>
    <source>
        <strain evidence="2 3">JH702</strain>
    </source>
</reference>
<dbReference type="Proteomes" id="UP001321249">
    <property type="component" value="Unassembled WGS sequence"/>
</dbReference>
<feature type="region of interest" description="Disordered" evidence="1">
    <location>
        <begin position="1"/>
        <end position="35"/>
    </location>
</feature>
<evidence type="ECO:0000313" key="2">
    <source>
        <dbReference type="EMBL" id="MDG0868005.1"/>
    </source>
</evidence>
<comment type="caution">
    <text evidence="2">The sequence shown here is derived from an EMBL/GenBank/DDBJ whole genome shotgun (WGS) entry which is preliminary data.</text>
</comment>
<accession>A0ABD4XTQ0</accession>
<protein>
    <recommendedName>
        <fullName evidence="4">Terminase small subunit</fullName>
    </recommendedName>
</protein>
<feature type="compositionally biased region" description="Polar residues" evidence="1">
    <location>
        <begin position="1"/>
        <end position="11"/>
    </location>
</feature>
<sequence length="159" mass="17487">MSNQKPKQTYSGGELVAFHTSNSQRRPGNKNAVKRSHLYAVKSGAHSENRRTSRLSAKVWATLPWLEATDEPAVRAWAQAEILSTELYACLMNEGVVTADGRVTGLLAEWRRTKELQLRLERELGMTPASRASLGVDVARGRAIDLAAEITEARQTGGK</sequence>
<dbReference type="RefSeq" id="WP_342836015.1">
    <property type="nucleotide sequence ID" value="NZ_WMBE01000006.1"/>
</dbReference>